<feature type="region of interest" description="Disordered" evidence="3">
    <location>
        <begin position="238"/>
        <end position="366"/>
    </location>
</feature>
<dbReference type="SUPFAM" id="SSF57756">
    <property type="entry name" value="Retrovirus zinc finger-like domains"/>
    <property type="match status" value="2"/>
</dbReference>
<keyword evidence="2" id="KW-0479">Metal-binding</keyword>
<organism evidence="5 6">
    <name type="scientific">Kwoniella shivajii</name>
    <dbReference type="NCBI Taxonomy" id="564305"/>
    <lineage>
        <taxon>Eukaryota</taxon>
        <taxon>Fungi</taxon>
        <taxon>Dikarya</taxon>
        <taxon>Basidiomycota</taxon>
        <taxon>Agaricomycotina</taxon>
        <taxon>Tremellomycetes</taxon>
        <taxon>Tremellales</taxon>
        <taxon>Cryptococcaceae</taxon>
        <taxon>Kwoniella</taxon>
    </lineage>
</organism>
<dbReference type="PANTHER" id="PTHR46242">
    <property type="entry name" value="ZINC FINGER CCHC DOMAIN-CONTAINING PROTEIN 9 ZCCHC9"/>
    <property type="match status" value="1"/>
</dbReference>
<feature type="compositionally biased region" description="Basic and acidic residues" evidence="3">
    <location>
        <begin position="94"/>
        <end position="118"/>
    </location>
</feature>
<keyword evidence="2" id="KW-0863">Zinc-finger</keyword>
<feature type="compositionally biased region" description="Low complexity" evidence="3">
    <location>
        <begin position="351"/>
        <end position="366"/>
    </location>
</feature>
<evidence type="ECO:0000313" key="5">
    <source>
        <dbReference type="EMBL" id="WRT67306.1"/>
    </source>
</evidence>
<feature type="compositionally biased region" description="Basic and acidic residues" evidence="3">
    <location>
        <begin position="238"/>
        <end position="261"/>
    </location>
</feature>
<dbReference type="Pfam" id="PF00098">
    <property type="entry name" value="zf-CCHC"/>
    <property type="match status" value="1"/>
</dbReference>
<proteinExistence type="predicted"/>
<dbReference type="RefSeq" id="XP_062792046.1">
    <property type="nucleotide sequence ID" value="XM_062935995.1"/>
</dbReference>
<dbReference type="Gene3D" id="4.10.60.10">
    <property type="entry name" value="Zinc finger, CCHC-type"/>
    <property type="match status" value="2"/>
</dbReference>
<feature type="compositionally biased region" description="Basic and acidic residues" evidence="3">
    <location>
        <begin position="65"/>
        <end position="86"/>
    </location>
</feature>
<reference evidence="5 6" key="1">
    <citation type="submission" date="2024-01" db="EMBL/GenBank/DDBJ databases">
        <title>Comparative genomics of Cryptococcus and Kwoniella reveals pathogenesis evolution and contrasting modes of karyotype evolution via chromosome fusion or intercentromeric recombination.</title>
        <authorList>
            <person name="Coelho M.A."/>
            <person name="David-Palma M."/>
            <person name="Shea T."/>
            <person name="Bowers K."/>
            <person name="McGinley-Smith S."/>
            <person name="Mohammad A.W."/>
            <person name="Gnirke A."/>
            <person name="Yurkov A.M."/>
            <person name="Nowrousian M."/>
            <person name="Sun S."/>
            <person name="Cuomo C.A."/>
            <person name="Heitman J."/>
        </authorList>
    </citation>
    <scope>NUCLEOTIDE SEQUENCE [LARGE SCALE GENOMIC DNA]</scope>
    <source>
        <strain evidence="5">CBS 11374</strain>
    </source>
</reference>
<dbReference type="EMBL" id="CP141885">
    <property type="protein sequence ID" value="WRT67306.1"/>
    <property type="molecule type" value="Genomic_DNA"/>
</dbReference>
<sequence>MARFTSIGMTRKKFVQSAVEEAQGTNYDAQDGAGPSAIPESTQGAPRNGGHGDKQGKKKRRGRERIKDETGKRIAIGEKKGPDAKKGGGGGGWSRDEGVARRAKLSDRHAEERRQKRSDQKNINVTCFACRGVGHASKDCPNVLLGAGQGGEGSGMKRKGGKAGAQVTGGKCYRCNSKEHSLHNCPDPIDSTNPTPFATCYICLGSGHLASGCPSNGGKGIYVNGGECKVCKSVEHRAKDCPDDPRRQSTTEERAPRKRNEVVLGTGTGAGADEDDFMVESRQNLESDALDGKGKRKKHAPARNSERPMKRLREVDPITGDLGERLEGGYQGPSEEEKENEREKLPLTARKPVAPQVKQKPKVVAF</sequence>
<feature type="domain" description="CCHC-type" evidence="4">
    <location>
        <begin position="127"/>
        <end position="142"/>
    </location>
</feature>
<feature type="region of interest" description="Disordered" evidence="3">
    <location>
        <begin position="23"/>
        <end position="118"/>
    </location>
</feature>
<dbReference type="Proteomes" id="UP001329825">
    <property type="component" value="Chromosome 5"/>
</dbReference>
<evidence type="ECO:0000256" key="1">
    <source>
        <dbReference type="ARBA" id="ARBA00022664"/>
    </source>
</evidence>
<dbReference type="InterPro" id="IPR001878">
    <property type="entry name" value="Znf_CCHC"/>
</dbReference>
<evidence type="ECO:0000259" key="4">
    <source>
        <dbReference type="PROSITE" id="PS50158"/>
    </source>
</evidence>
<dbReference type="SMART" id="SM00343">
    <property type="entry name" value="ZnF_C2HC"/>
    <property type="match status" value="4"/>
</dbReference>
<feature type="compositionally biased region" description="Basic and acidic residues" evidence="3">
    <location>
        <begin position="304"/>
        <end position="327"/>
    </location>
</feature>
<keyword evidence="2" id="KW-0862">Zinc</keyword>
<keyword evidence="1" id="KW-0507">mRNA processing</keyword>
<dbReference type="GeneID" id="87956405"/>
<dbReference type="InterPro" id="IPR036875">
    <property type="entry name" value="Znf_CCHC_sf"/>
</dbReference>
<protein>
    <recommendedName>
        <fullName evidence="4">CCHC-type domain-containing protein</fullName>
    </recommendedName>
</protein>
<dbReference type="PANTHER" id="PTHR46242:SF1">
    <property type="entry name" value="ZINC FINGER CCHC DOMAIN-CONTAINING PROTEIN 9"/>
    <property type="match status" value="1"/>
</dbReference>
<evidence type="ECO:0000313" key="6">
    <source>
        <dbReference type="Proteomes" id="UP001329825"/>
    </source>
</evidence>
<evidence type="ECO:0000256" key="2">
    <source>
        <dbReference type="PROSITE-ProRule" id="PRU00047"/>
    </source>
</evidence>
<name>A0ABZ1D0A2_9TREE</name>
<dbReference type="PROSITE" id="PS50158">
    <property type="entry name" value="ZF_CCHC"/>
    <property type="match status" value="1"/>
</dbReference>
<gene>
    <name evidence="5" type="ORF">IL334_004274</name>
</gene>
<accession>A0ABZ1D0A2</accession>
<dbReference type="InterPro" id="IPR042246">
    <property type="entry name" value="ZCCHC9"/>
</dbReference>
<evidence type="ECO:0000256" key="3">
    <source>
        <dbReference type="SAM" id="MobiDB-lite"/>
    </source>
</evidence>
<keyword evidence="6" id="KW-1185">Reference proteome</keyword>